<dbReference type="EMBL" id="AP024420">
    <property type="protein sequence ID" value="BCR89220.1"/>
    <property type="molecule type" value="Genomic_DNA"/>
</dbReference>
<keyword evidence="2" id="KW-1185">Reference proteome</keyword>
<dbReference type="AlphaFoldDB" id="A0A7R7VQZ9"/>
<dbReference type="GeneID" id="66983578"/>
<protein>
    <submittedName>
        <fullName evidence="1">Uncharacterized protein</fullName>
    </submittedName>
</protein>
<reference evidence="1" key="2">
    <citation type="submission" date="2021-02" db="EMBL/GenBank/DDBJ databases">
        <title>Aspergillus chevalieri M1 genome sequence.</title>
        <authorList>
            <person name="Kadooka C."/>
            <person name="Mori K."/>
            <person name="Futagami T."/>
        </authorList>
    </citation>
    <scope>NUCLEOTIDE SEQUENCE</scope>
    <source>
        <strain evidence="1">M1</strain>
    </source>
</reference>
<name>A0A7R7VQZ9_ASPCH</name>
<gene>
    <name evidence="1" type="ORF">ACHE_50418S</name>
</gene>
<evidence type="ECO:0000313" key="2">
    <source>
        <dbReference type="Proteomes" id="UP000637239"/>
    </source>
</evidence>
<evidence type="ECO:0000313" key="1">
    <source>
        <dbReference type="EMBL" id="BCR89220.1"/>
    </source>
</evidence>
<dbReference type="RefSeq" id="XP_043137742.1">
    <property type="nucleotide sequence ID" value="XM_043280133.1"/>
</dbReference>
<proteinExistence type="predicted"/>
<organism evidence="1 2">
    <name type="scientific">Aspergillus chevalieri</name>
    <name type="common">Eurotium chevalieri</name>
    <dbReference type="NCBI Taxonomy" id="182096"/>
    <lineage>
        <taxon>Eukaryota</taxon>
        <taxon>Fungi</taxon>
        <taxon>Dikarya</taxon>
        <taxon>Ascomycota</taxon>
        <taxon>Pezizomycotina</taxon>
        <taxon>Eurotiomycetes</taxon>
        <taxon>Eurotiomycetidae</taxon>
        <taxon>Eurotiales</taxon>
        <taxon>Aspergillaceae</taxon>
        <taxon>Aspergillus</taxon>
        <taxon>Aspergillus subgen. Aspergillus</taxon>
    </lineage>
</organism>
<dbReference type="KEGG" id="ache:ACHE_50418S"/>
<sequence>MVLLAANAASRGAGAGPGVVIVPALCALFYAGPGGFMLDWCVLAEELDPFGHCLNLSFWDCHDKGARQRILI</sequence>
<reference evidence="1" key="1">
    <citation type="submission" date="2021-01" db="EMBL/GenBank/DDBJ databases">
        <authorList>
            <consortium name="Aspergillus chevalieri M1 genome sequencing consortium"/>
            <person name="Kazuki M."/>
            <person name="Futagami T."/>
        </authorList>
    </citation>
    <scope>NUCLEOTIDE SEQUENCE</scope>
    <source>
        <strain evidence="1">M1</strain>
    </source>
</reference>
<dbReference type="Proteomes" id="UP000637239">
    <property type="component" value="Chromosome 5"/>
</dbReference>
<accession>A0A7R7VQZ9</accession>